<name>A0A9E7UB41_9EURY</name>
<accession>A0A9E7UB41</accession>
<dbReference type="GeneID" id="74940895"/>
<protein>
    <recommendedName>
        <fullName evidence="3">C2H2-type domain-containing protein</fullName>
    </recommendedName>
</protein>
<reference evidence="1" key="1">
    <citation type="submission" date="2022-09" db="EMBL/GenBank/DDBJ databases">
        <title>Diverse halophilic archaea isolated from saline environments.</title>
        <authorList>
            <person name="Cui H.-L."/>
        </authorList>
    </citation>
    <scope>NUCLEOTIDE SEQUENCE</scope>
    <source>
        <strain evidence="1">ZS-35-S2</strain>
    </source>
</reference>
<dbReference type="KEGG" id="ssai:N0B31_00695"/>
<evidence type="ECO:0008006" key="3">
    <source>
        <dbReference type="Google" id="ProtNLM"/>
    </source>
</evidence>
<keyword evidence="2" id="KW-1185">Reference proteome</keyword>
<dbReference type="Proteomes" id="UP001057580">
    <property type="component" value="Chromosome"/>
</dbReference>
<dbReference type="InterPro" id="IPR055987">
    <property type="entry name" value="DUF7565"/>
</dbReference>
<dbReference type="RefSeq" id="WP_260593804.1">
    <property type="nucleotide sequence ID" value="NZ_CP104003.1"/>
</dbReference>
<dbReference type="Pfam" id="PF24446">
    <property type="entry name" value="DUF7565"/>
    <property type="match status" value="1"/>
</dbReference>
<sequence>MWECAIEGCGERTETAEELLFHQATDHERVRCAVCGTTVADGYFAMRHTASEHTRTQYLRAYDADREDLKHREAVLERVEAEADVASVLDRLRDE</sequence>
<evidence type="ECO:0000313" key="1">
    <source>
        <dbReference type="EMBL" id="UWM54813.1"/>
    </source>
</evidence>
<gene>
    <name evidence="1" type="ORF">N0B31_00695</name>
</gene>
<evidence type="ECO:0000313" key="2">
    <source>
        <dbReference type="Proteomes" id="UP001057580"/>
    </source>
</evidence>
<dbReference type="AlphaFoldDB" id="A0A9E7UB41"/>
<organism evidence="1 2">
    <name type="scientific">Salinirubellus salinus</name>
    <dbReference type="NCBI Taxonomy" id="1364945"/>
    <lineage>
        <taxon>Archaea</taxon>
        <taxon>Methanobacteriati</taxon>
        <taxon>Methanobacteriota</taxon>
        <taxon>Stenosarchaea group</taxon>
        <taxon>Halobacteria</taxon>
        <taxon>Halobacteriales</taxon>
        <taxon>Natronomonadaceae</taxon>
        <taxon>Salinirubellus</taxon>
    </lineage>
</organism>
<dbReference type="EMBL" id="CP104003">
    <property type="protein sequence ID" value="UWM54813.1"/>
    <property type="molecule type" value="Genomic_DNA"/>
</dbReference>
<proteinExistence type="predicted"/>